<keyword evidence="1" id="KW-0479">Metal-binding</keyword>
<sequence>MTDHPKQVPAEFVPPSVWRNPWHFIAFGFGSGTLPKAPGTWGSMVAVPFIPLWQMLPDWGYWLMLGVTMLFGVWLCGKVAEDLRVHDHEGIVWDEMVGMWITLWLVPEGWGWVLVGFLVFRFFDILKPWPIRWIDRHVHGGFGIMLDDVLAGVFAWLAMQVLVWGWSNGLAANLGFA</sequence>
<gene>
    <name evidence="4" type="ORF">RU08_08095</name>
</gene>
<comment type="catalytic activity">
    <reaction evidence="1">
        <text>a 1,2-diacyl-sn-glycero-3-phospho-(1'-sn-glycero-3'-phosphate) + H2O = a 1,2-diacyl-sn-glycero-3-phospho-(1'-sn-glycerol) + phosphate</text>
        <dbReference type="Rhea" id="RHEA:33751"/>
        <dbReference type="ChEBI" id="CHEBI:15377"/>
        <dbReference type="ChEBI" id="CHEBI:43474"/>
        <dbReference type="ChEBI" id="CHEBI:60110"/>
        <dbReference type="ChEBI" id="CHEBI:64716"/>
        <dbReference type="EC" id="3.1.3.27"/>
    </reaction>
</comment>
<dbReference type="AlphaFoldDB" id="A0A0D0J7A3"/>
<comment type="cofactor">
    <cofactor evidence="1">
        <name>Mg(2+)</name>
        <dbReference type="ChEBI" id="CHEBI:18420"/>
    </cofactor>
</comment>
<keyword evidence="1" id="KW-0460">Magnesium</keyword>
<keyword evidence="1" id="KW-0443">Lipid metabolism</keyword>
<feature type="domain" description="YutG/PgpA" evidence="3">
    <location>
        <begin position="25"/>
        <end position="162"/>
    </location>
</feature>
<dbReference type="GO" id="GO:0008962">
    <property type="term" value="F:phosphatidylglycerophosphatase activity"/>
    <property type="evidence" value="ECO:0007669"/>
    <property type="project" value="UniProtKB-EC"/>
</dbReference>
<dbReference type="OrthoDB" id="9804091at2"/>
<evidence type="ECO:0000256" key="2">
    <source>
        <dbReference type="SAM" id="Phobius"/>
    </source>
</evidence>
<dbReference type="PANTHER" id="PTHR36305">
    <property type="entry name" value="PHOSPHATIDYLGLYCEROPHOSPHATASE A"/>
    <property type="match status" value="1"/>
</dbReference>
<dbReference type="InterPro" id="IPR036681">
    <property type="entry name" value="PgpA-like_sf"/>
</dbReference>
<keyword evidence="1 2" id="KW-0472">Membrane</keyword>
<evidence type="ECO:0000256" key="1">
    <source>
        <dbReference type="PIRNR" id="PIRNR006162"/>
    </source>
</evidence>
<evidence type="ECO:0000259" key="3">
    <source>
        <dbReference type="Pfam" id="PF04608"/>
    </source>
</evidence>
<comment type="function">
    <text evidence="1">Lipid phosphatase which dephosphorylates phosphatidylglycerophosphate (PGP) to phosphatidylglycerol (PG).</text>
</comment>
<keyword evidence="2" id="KW-1133">Transmembrane helix</keyword>
<comment type="subcellular location">
    <subcellularLocation>
        <location evidence="1">Cell inner membrane</location>
        <topology evidence="1">Multi-pass membrane protein</topology>
    </subcellularLocation>
</comment>
<keyword evidence="1" id="KW-1208">Phospholipid metabolism</keyword>
<accession>A0A0D0J7A3</accession>
<dbReference type="PIRSF" id="PIRSF006162">
    <property type="entry name" value="PgpA"/>
    <property type="match status" value="1"/>
</dbReference>
<dbReference type="CDD" id="cd06971">
    <property type="entry name" value="PgpA"/>
    <property type="match status" value="1"/>
</dbReference>
<dbReference type="GO" id="GO:0006655">
    <property type="term" value="P:phosphatidylglycerol biosynthetic process"/>
    <property type="evidence" value="ECO:0007669"/>
    <property type="project" value="UniProtKB-UniPathway"/>
</dbReference>
<dbReference type="UniPathway" id="UPA00084">
    <property type="reaction ID" value="UER00504"/>
</dbReference>
<dbReference type="GO" id="GO:0009395">
    <property type="term" value="P:phospholipid catabolic process"/>
    <property type="evidence" value="ECO:0007669"/>
    <property type="project" value="UniProtKB-KW"/>
</dbReference>
<keyword evidence="1" id="KW-0595">Phospholipid degradation</keyword>
<dbReference type="EC" id="3.1.3.27" evidence="1"/>
<dbReference type="GO" id="GO:0046872">
    <property type="term" value="F:metal ion binding"/>
    <property type="evidence" value="ECO:0007669"/>
    <property type="project" value="UniProtKB-KW"/>
</dbReference>
<proteinExistence type="predicted"/>
<name>A0A0D0J7A3_9PSED</name>
<comment type="pathway">
    <text evidence="1">Phospholipid metabolism; phosphatidylglycerol biosynthesis; phosphatidylglycerol from CDP-diacylglycerol: step 2/2.</text>
</comment>
<keyword evidence="1" id="KW-0442">Lipid degradation</keyword>
<dbReference type="SUPFAM" id="SSF101307">
    <property type="entry name" value="YutG-like"/>
    <property type="match status" value="1"/>
</dbReference>
<protein>
    <recommendedName>
        <fullName evidence="1">Phosphatidylglycerophosphatase A</fullName>
        <ecNumber evidence="1">3.1.3.27</ecNumber>
    </recommendedName>
    <alternativeName>
        <fullName evidence="1">Phosphatidylglycerolphosphate phosphatase A</fullName>
    </alternativeName>
</protein>
<keyword evidence="1" id="KW-0378">Hydrolase</keyword>
<keyword evidence="1" id="KW-1003">Cell membrane</keyword>
<organism evidence="4 5">
    <name type="scientific">Pseudomonas fulva</name>
    <dbReference type="NCBI Taxonomy" id="47880"/>
    <lineage>
        <taxon>Bacteria</taxon>
        <taxon>Pseudomonadati</taxon>
        <taxon>Pseudomonadota</taxon>
        <taxon>Gammaproteobacteria</taxon>
        <taxon>Pseudomonadales</taxon>
        <taxon>Pseudomonadaceae</taxon>
        <taxon>Pseudomonas</taxon>
    </lineage>
</organism>
<dbReference type="GO" id="GO:0005886">
    <property type="term" value="C:plasma membrane"/>
    <property type="evidence" value="ECO:0007669"/>
    <property type="project" value="UniProtKB-SubCell"/>
</dbReference>
<dbReference type="InterPro" id="IPR007686">
    <property type="entry name" value="YutG/PgpA"/>
</dbReference>
<dbReference type="PANTHER" id="PTHR36305:SF1">
    <property type="entry name" value="PHOSPHATIDYLGLYCEROPHOSPHATASE A"/>
    <property type="match status" value="1"/>
</dbReference>
<dbReference type="Pfam" id="PF04608">
    <property type="entry name" value="PgpA"/>
    <property type="match status" value="1"/>
</dbReference>
<feature type="transmembrane region" description="Helical" evidence="2">
    <location>
        <begin position="144"/>
        <end position="166"/>
    </location>
</feature>
<dbReference type="Proteomes" id="UP000032068">
    <property type="component" value="Unassembled WGS sequence"/>
</dbReference>
<evidence type="ECO:0000313" key="5">
    <source>
        <dbReference type="Proteomes" id="UP000032068"/>
    </source>
</evidence>
<comment type="caution">
    <text evidence="4">The sequence shown here is derived from an EMBL/GenBank/DDBJ whole genome shotgun (WGS) entry which is preliminary data.</text>
</comment>
<keyword evidence="1 2" id="KW-0812">Transmembrane</keyword>
<feature type="transmembrane region" description="Helical" evidence="2">
    <location>
        <begin position="100"/>
        <end position="123"/>
    </location>
</feature>
<dbReference type="EMBL" id="JXQW01000021">
    <property type="protein sequence ID" value="KIQ01604.1"/>
    <property type="molecule type" value="Genomic_DNA"/>
</dbReference>
<dbReference type="InterPro" id="IPR026037">
    <property type="entry name" value="PgpA"/>
</dbReference>
<evidence type="ECO:0000313" key="4">
    <source>
        <dbReference type="EMBL" id="KIQ01604.1"/>
    </source>
</evidence>
<keyword evidence="1" id="KW-0997">Cell inner membrane</keyword>
<feature type="transmembrane region" description="Helical" evidence="2">
    <location>
        <begin position="59"/>
        <end position="80"/>
    </location>
</feature>
<dbReference type="RefSeq" id="WP_042553282.1">
    <property type="nucleotide sequence ID" value="NZ_JXQW01000021.1"/>
</dbReference>
<reference evidence="4 5" key="1">
    <citation type="submission" date="2014-12" db="EMBL/GenBank/DDBJ databases">
        <title>16Stimator: statistical estimation of ribosomal gene copy numbers from draft genome assemblies.</title>
        <authorList>
            <person name="Perisin M.A."/>
            <person name="Vetter M."/>
            <person name="Gilbert J.A."/>
            <person name="Bergelson J."/>
        </authorList>
    </citation>
    <scope>NUCLEOTIDE SEQUENCE [LARGE SCALE GENOMIC DNA]</scope>
    <source>
        <strain evidence="4 5">MEJ086</strain>
    </source>
</reference>